<dbReference type="InterPro" id="IPR018691">
    <property type="entry name" value="DUF2188"/>
</dbReference>
<organism evidence="1 2">
    <name type="scientific">Candidatus Devosia phytovorans</name>
    <dbReference type="NCBI Taxonomy" id="3121372"/>
    <lineage>
        <taxon>Bacteria</taxon>
        <taxon>Pseudomonadati</taxon>
        <taxon>Pseudomonadota</taxon>
        <taxon>Alphaproteobacteria</taxon>
        <taxon>Hyphomicrobiales</taxon>
        <taxon>Devosiaceae</taxon>
        <taxon>Devosia</taxon>
    </lineage>
</organism>
<dbReference type="Proteomes" id="UP001217476">
    <property type="component" value="Chromosome"/>
</dbReference>
<reference evidence="1" key="1">
    <citation type="submission" date="2023-03" db="EMBL/GenBank/DDBJ databases">
        <title>Andean soil-derived lignocellulolytic bacterial consortium as a source of novel taxa and putative plastic-active enzymes.</title>
        <authorList>
            <person name="Diaz-Garcia L."/>
            <person name="Chuvochina M."/>
            <person name="Feuerriegel G."/>
            <person name="Bunk B."/>
            <person name="Sproer C."/>
            <person name="Streit W.R."/>
            <person name="Rodriguez L.M."/>
            <person name="Overmann J."/>
            <person name="Jimenez D.J."/>
        </authorList>
    </citation>
    <scope>NUCLEOTIDE SEQUENCE</scope>
    <source>
        <strain evidence="1">MAG 4196</strain>
    </source>
</reference>
<sequence length="75" mass="8316">MNKRSQHVVPNPNGGWSVRRYGAERASGVFKTQADAIKRGTELAKREGAELYVHRADGTIREKNSYGNDPHPPKG</sequence>
<dbReference type="EMBL" id="CP119312">
    <property type="protein sequence ID" value="WEK05615.1"/>
    <property type="molecule type" value="Genomic_DNA"/>
</dbReference>
<proteinExistence type="predicted"/>
<dbReference type="AlphaFoldDB" id="A0AAJ6B0E4"/>
<evidence type="ECO:0000313" key="1">
    <source>
        <dbReference type="EMBL" id="WEK05615.1"/>
    </source>
</evidence>
<evidence type="ECO:0000313" key="2">
    <source>
        <dbReference type="Proteomes" id="UP001217476"/>
    </source>
</evidence>
<gene>
    <name evidence="1" type="ORF">P0Y65_04990</name>
</gene>
<dbReference type="Pfam" id="PF09954">
    <property type="entry name" value="DUF2188"/>
    <property type="match status" value="1"/>
</dbReference>
<protein>
    <submittedName>
        <fullName evidence="1">DUF2188 domain-containing protein</fullName>
    </submittedName>
</protein>
<accession>A0AAJ6B0E4</accession>
<name>A0AAJ6B0E4_9HYPH</name>